<sequence length="312" mass="35467">MLWNVMKTLDPTFRNNCFVVVGSSGAGKTCFLLRLGFYLACIKKQKVLNIRRMKTNQLRNAVVYLHGNGCAIRKTNLDPGALAEFRSDPELQGAIVLLDGYPQRSVEGEQPDLLPFNILATTSEYDAKRSDPSHVVVLPAWQKEDLFRYAHETDWIDTPEIRNLAIGSSVSELASGQYYYSGGSLRDFCMDREELKDFVAAGCNSITDPKTYNLVSPFGGGRAYSDQVDPLRRHYIPDRDDEQHYYRRAQWKTVADAGYALELLTPRLSNEKLQALDEYSKSTRLEVEPPRYLKECVRPSFPTKMGQTDRDE</sequence>
<dbReference type="EMBL" id="SPLM01000147">
    <property type="protein sequence ID" value="TMW55589.1"/>
    <property type="molecule type" value="Genomic_DNA"/>
</dbReference>
<accession>A0A8K1FC87</accession>
<organism evidence="1 2">
    <name type="scientific">Pythium oligandrum</name>
    <name type="common">Mycoparasitic fungus</name>
    <dbReference type="NCBI Taxonomy" id="41045"/>
    <lineage>
        <taxon>Eukaryota</taxon>
        <taxon>Sar</taxon>
        <taxon>Stramenopiles</taxon>
        <taxon>Oomycota</taxon>
        <taxon>Peronosporomycetes</taxon>
        <taxon>Pythiales</taxon>
        <taxon>Pythiaceae</taxon>
        <taxon>Pythium</taxon>
    </lineage>
</organism>
<name>A0A8K1FC87_PYTOL</name>
<protein>
    <submittedName>
        <fullName evidence="1">Uncharacterized protein</fullName>
    </submittedName>
</protein>
<keyword evidence="2" id="KW-1185">Reference proteome</keyword>
<evidence type="ECO:0000313" key="2">
    <source>
        <dbReference type="Proteomes" id="UP000794436"/>
    </source>
</evidence>
<evidence type="ECO:0000313" key="1">
    <source>
        <dbReference type="EMBL" id="TMW55589.1"/>
    </source>
</evidence>
<dbReference type="Proteomes" id="UP000794436">
    <property type="component" value="Unassembled WGS sequence"/>
</dbReference>
<reference evidence="1" key="1">
    <citation type="submission" date="2019-03" db="EMBL/GenBank/DDBJ databases">
        <title>Long read genome sequence of the mycoparasitic Pythium oligandrum ATCC 38472 isolated from sugarbeet rhizosphere.</title>
        <authorList>
            <person name="Gaulin E."/>
        </authorList>
    </citation>
    <scope>NUCLEOTIDE SEQUENCE</scope>
    <source>
        <strain evidence="1">ATCC 38472_TT</strain>
    </source>
</reference>
<proteinExistence type="predicted"/>
<dbReference type="AlphaFoldDB" id="A0A8K1FC87"/>
<dbReference type="OrthoDB" id="126904at2759"/>
<gene>
    <name evidence="1" type="ORF">Poli38472_010471</name>
</gene>
<comment type="caution">
    <text evidence="1">The sequence shown here is derived from an EMBL/GenBank/DDBJ whole genome shotgun (WGS) entry which is preliminary data.</text>
</comment>